<feature type="transmembrane region" description="Helical" evidence="1">
    <location>
        <begin position="42"/>
        <end position="64"/>
    </location>
</feature>
<reference evidence="2 3" key="1">
    <citation type="journal article" date="2021" name="Plant Biotechnol. J.">
        <title>Multi-omics assisted identification of the key and species-specific regulatory components of drought-tolerant mechanisms in Gossypium stocksii.</title>
        <authorList>
            <person name="Yu D."/>
            <person name="Ke L."/>
            <person name="Zhang D."/>
            <person name="Wu Y."/>
            <person name="Sun Y."/>
            <person name="Mei J."/>
            <person name="Sun J."/>
            <person name="Sun Y."/>
        </authorList>
    </citation>
    <scope>NUCLEOTIDE SEQUENCE [LARGE SCALE GENOMIC DNA]</scope>
    <source>
        <strain evidence="3">cv. E1</strain>
        <tissue evidence="2">Leaf</tissue>
    </source>
</reference>
<keyword evidence="1" id="KW-0472">Membrane</keyword>
<keyword evidence="1" id="KW-1133">Transmembrane helix</keyword>
<protein>
    <submittedName>
        <fullName evidence="2">Uncharacterized protein</fullName>
    </submittedName>
</protein>
<keyword evidence="1" id="KW-0812">Transmembrane</keyword>
<evidence type="ECO:0000256" key="1">
    <source>
        <dbReference type="SAM" id="Phobius"/>
    </source>
</evidence>
<proteinExistence type="predicted"/>
<keyword evidence="3" id="KW-1185">Reference proteome</keyword>
<dbReference type="AlphaFoldDB" id="A0A9D3UUE6"/>
<accession>A0A9D3UUE6</accession>
<evidence type="ECO:0000313" key="2">
    <source>
        <dbReference type="EMBL" id="KAH1057587.1"/>
    </source>
</evidence>
<comment type="caution">
    <text evidence="2">The sequence shown here is derived from an EMBL/GenBank/DDBJ whole genome shotgun (WGS) entry which is preliminary data.</text>
</comment>
<dbReference type="Proteomes" id="UP000828251">
    <property type="component" value="Unassembled WGS sequence"/>
</dbReference>
<sequence>MSYGFHFCKIFSISFFISPPPSSSVLLLHESISFFFIPSPSFVLHLLTLAYLLFSGCCFVCSLLSQAHRGSSSLGLRWVFLRETRNPKFHE</sequence>
<organism evidence="2 3">
    <name type="scientific">Gossypium stocksii</name>
    <dbReference type="NCBI Taxonomy" id="47602"/>
    <lineage>
        <taxon>Eukaryota</taxon>
        <taxon>Viridiplantae</taxon>
        <taxon>Streptophyta</taxon>
        <taxon>Embryophyta</taxon>
        <taxon>Tracheophyta</taxon>
        <taxon>Spermatophyta</taxon>
        <taxon>Magnoliopsida</taxon>
        <taxon>eudicotyledons</taxon>
        <taxon>Gunneridae</taxon>
        <taxon>Pentapetalae</taxon>
        <taxon>rosids</taxon>
        <taxon>malvids</taxon>
        <taxon>Malvales</taxon>
        <taxon>Malvaceae</taxon>
        <taxon>Malvoideae</taxon>
        <taxon>Gossypium</taxon>
    </lineage>
</organism>
<dbReference type="EMBL" id="JAIQCV010000010">
    <property type="protein sequence ID" value="KAH1057587.1"/>
    <property type="molecule type" value="Genomic_DNA"/>
</dbReference>
<name>A0A9D3UUE6_9ROSI</name>
<gene>
    <name evidence="2" type="ORF">J1N35_035652</name>
</gene>
<evidence type="ECO:0000313" key="3">
    <source>
        <dbReference type="Proteomes" id="UP000828251"/>
    </source>
</evidence>